<feature type="domain" description="SPOR" evidence="1">
    <location>
        <begin position="2"/>
        <end position="60"/>
    </location>
</feature>
<dbReference type="InterPro" id="IPR007730">
    <property type="entry name" value="SPOR-like_dom"/>
</dbReference>
<dbReference type="AlphaFoldDB" id="A0A165FE39"/>
<organism evidence="2 3">
    <name type="scientific">Crenobacter luteus</name>
    <dbReference type="NCBI Taxonomy" id="1452487"/>
    <lineage>
        <taxon>Bacteria</taxon>
        <taxon>Pseudomonadati</taxon>
        <taxon>Pseudomonadota</taxon>
        <taxon>Betaproteobacteria</taxon>
        <taxon>Neisseriales</taxon>
        <taxon>Neisseriaceae</taxon>
        <taxon>Crenobacter</taxon>
    </lineage>
</organism>
<keyword evidence="3" id="KW-1185">Reference proteome</keyword>
<dbReference type="Gene3D" id="3.30.70.1070">
    <property type="entry name" value="Sporulation related repeat"/>
    <property type="match status" value="1"/>
</dbReference>
<accession>A0A165FE39</accession>
<comment type="caution">
    <text evidence="2">The sequence shown here is derived from an EMBL/GenBank/DDBJ whole genome shotgun (WGS) entry which is preliminary data.</text>
</comment>
<reference evidence="3" key="1">
    <citation type="submission" date="2016-01" db="EMBL/GenBank/DDBJ databases">
        <title>Draft genome of Chromobacterium sp. F49.</title>
        <authorList>
            <person name="Hong K.W."/>
        </authorList>
    </citation>
    <scope>NUCLEOTIDE SEQUENCE [LARGE SCALE GENOMIC DNA]</scope>
    <source>
        <strain evidence="3">CN10</strain>
    </source>
</reference>
<name>A0A165FE39_9NEIS</name>
<dbReference type="STRING" id="1452487.AVW16_09585"/>
<evidence type="ECO:0000313" key="3">
    <source>
        <dbReference type="Proteomes" id="UP000076625"/>
    </source>
</evidence>
<gene>
    <name evidence="2" type="ORF">AVW16_09585</name>
</gene>
<dbReference type="InterPro" id="IPR036680">
    <property type="entry name" value="SPOR-like_sf"/>
</dbReference>
<proteinExistence type="predicted"/>
<dbReference type="Proteomes" id="UP000076625">
    <property type="component" value="Unassembled WGS sequence"/>
</dbReference>
<sequence>MQLGLFGNLDNAQRLIAALKARGIEAKTETRVFLGPFRTRAEAEEAMAAVKDVGAQPMLVPAGR</sequence>
<evidence type="ECO:0000313" key="2">
    <source>
        <dbReference type="EMBL" id="KZE32962.1"/>
    </source>
</evidence>
<evidence type="ECO:0000259" key="1">
    <source>
        <dbReference type="Pfam" id="PF05036"/>
    </source>
</evidence>
<dbReference type="EMBL" id="LQQU01000017">
    <property type="protein sequence ID" value="KZE32962.1"/>
    <property type="molecule type" value="Genomic_DNA"/>
</dbReference>
<dbReference type="SUPFAM" id="SSF110997">
    <property type="entry name" value="Sporulation related repeat"/>
    <property type="match status" value="1"/>
</dbReference>
<dbReference type="GO" id="GO:0042834">
    <property type="term" value="F:peptidoglycan binding"/>
    <property type="evidence" value="ECO:0007669"/>
    <property type="project" value="InterPro"/>
</dbReference>
<dbReference type="Pfam" id="PF05036">
    <property type="entry name" value="SPOR"/>
    <property type="match status" value="1"/>
</dbReference>
<protein>
    <submittedName>
        <fullName evidence="2">Sporulation protein</fullName>
    </submittedName>
</protein>